<evidence type="ECO:0000256" key="1">
    <source>
        <dbReference type="ARBA" id="ARBA00022670"/>
    </source>
</evidence>
<dbReference type="RefSeq" id="WP_015709696.1">
    <property type="nucleotide sequence ID" value="NC_015578.1"/>
</dbReference>
<comment type="similarity">
    <text evidence="6">Belongs to the peptidase M48 family.</text>
</comment>
<proteinExistence type="inferred from homology"/>
<evidence type="ECO:0000256" key="4">
    <source>
        <dbReference type="ARBA" id="ARBA00022833"/>
    </source>
</evidence>
<evidence type="ECO:0000256" key="7">
    <source>
        <dbReference type="SAM" id="SignalP"/>
    </source>
</evidence>
<dbReference type="OrthoDB" id="9810445at2"/>
<dbReference type="eggNOG" id="COG4783">
    <property type="taxonomic scope" value="Bacteria"/>
</dbReference>
<keyword evidence="10" id="KW-1185">Reference proteome</keyword>
<reference evidence="9 10" key="2">
    <citation type="journal article" date="2011" name="ISME J.">
        <title>RNA-seq reveals cooperative metabolic interactions between two termite-gut spirochete species in co-culture.</title>
        <authorList>
            <person name="Rosenthal A.Z."/>
            <person name="Matson E.G."/>
            <person name="Eldar A."/>
            <person name="Leadbetter J.R."/>
        </authorList>
    </citation>
    <scope>NUCLEOTIDE SEQUENCE [LARGE SCALE GENOMIC DNA]</scope>
    <source>
        <strain evidence="10">ATCC BAA-887 / DSM 12427 / ZAS-2</strain>
    </source>
</reference>
<dbReference type="CDD" id="cd07324">
    <property type="entry name" value="M48C_Oma1-like"/>
    <property type="match status" value="1"/>
</dbReference>
<dbReference type="HOGENOM" id="CLU_029002_5_2_12"/>
<evidence type="ECO:0000259" key="8">
    <source>
        <dbReference type="Pfam" id="PF01435"/>
    </source>
</evidence>
<keyword evidence="1 6" id="KW-0645">Protease</keyword>
<comment type="cofactor">
    <cofactor evidence="6">
        <name>Zn(2+)</name>
        <dbReference type="ChEBI" id="CHEBI:29105"/>
    </cofactor>
    <text evidence="6">Binds 1 zinc ion per subunit.</text>
</comment>
<gene>
    <name evidence="9" type="ordered locus">TREPR_0299</name>
</gene>
<dbReference type="STRING" id="545694.TREPR_0299"/>
<organism evidence="9 10">
    <name type="scientific">Treponema primitia (strain ATCC BAA-887 / DSM 12427 / ZAS-2)</name>
    <dbReference type="NCBI Taxonomy" id="545694"/>
    <lineage>
        <taxon>Bacteria</taxon>
        <taxon>Pseudomonadati</taxon>
        <taxon>Spirochaetota</taxon>
        <taxon>Spirochaetia</taxon>
        <taxon>Spirochaetales</taxon>
        <taxon>Treponemataceae</taxon>
        <taxon>Treponema</taxon>
    </lineage>
</organism>
<name>F5YN77_TREPZ</name>
<feature type="domain" description="Peptidase M48" evidence="8">
    <location>
        <begin position="124"/>
        <end position="284"/>
    </location>
</feature>
<keyword evidence="5 6" id="KW-0482">Metalloprotease</keyword>
<feature type="signal peptide" evidence="7">
    <location>
        <begin position="1"/>
        <end position="30"/>
    </location>
</feature>
<dbReference type="KEGG" id="tpi:TREPR_0299"/>
<dbReference type="AlphaFoldDB" id="F5YN77"/>
<dbReference type="PANTHER" id="PTHR22726:SF1">
    <property type="entry name" value="METALLOENDOPEPTIDASE OMA1, MITOCHONDRIAL"/>
    <property type="match status" value="1"/>
</dbReference>
<evidence type="ECO:0000256" key="2">
    <source>
        <dbReference type="ARBA" id="ARBA00022723"/>
    </source>
</evidence>
<keyword evidence="7" id="KW-0732">Signal</keyword>
<sequence length="306" mass="32923">MKIQIKRAPVLCMIPTFALVLFSCAGMARAIGESADEMGESRGANALSQSAHSIEKALETITPDQKYYIGRAAGANILSNYPIYTENPDLVLYLNEIATAIIINSSSPSSSLLKPELFSEPVNGYHVAILNSPEINAFSTSGGHIFVTRGLLECAASEDTLAAVIAHEIAHIQLQHGIRAIKSSRVINAITTTGSSAAGFALSELTEILNEAATDIVSAMNNGYAQEQEFAADNQALKLLADAGYEPSSLTIMLQSLKTNQPSHPGGFNQTHPSPEERIAKLNRPLQQYSVQDTRSYRNARYSAIQ</sequence>
<keyword evidence="3 6" id="KW-0378">Hydrolase</keyword>
<dbReference type="GO" id="GO:0051603">
    <property type="term" value="P:proteolysis involved in protein catabolic process"/>
    <property type="evidence" value="ECO:0007669"/>
    <property type="project" value="TreeGrafter"/>
</dbReference>
<dbReference type="Proteomes" id="UP000009223">
    <property type="component" value="Chromosome"/>
</dbReference>
<reference evidence="10" key="1">
    <citation type="submission" date="2009-12" db="EMBL/GenBank/DDBJ databases">
        <title>Complete sequence of Treponema primitia strain ZAS-2.</title>
        <authorList>
            <person name="Tetu S.G."/>
            <person name="Matson E."/>
            <person name="Ren Q."/>
            <person name="Seshadri R."/>
            <person name="Elbourne L."/>
            <person name="Hassan K.A."/>
            <person name="Durkin A."/>
            <person name="Radune D."/>
            <person name="Mohamoud Y."/>
            <person name="Shay R."/>
            <person name="Jin S."/>
            <person name="Zhang X."/>
            <person name="Lucey K."/>
            <person name="Ballor N.R."/>
            <person name="Ottesen E."/>
            <person name="Rosenthal R."/>
            <person name="Allen A."/>
            <person name="Leadbetter J.R."/>
            <person name="Paulsen I.T."/>
        </authorList>
    </citation>
    <scope>NUCLEOTIDE SEQUENCE [LARGE SCALE GENOMIC DNA]</scope>
    <source>
        <strain evidence="10">ATCC BAA-887 / DSM 12427 / ZAS-2</strain>
    </source>
</reference>
<evidence type="ECO:0000256" key="5">
    <source>
        <dbReference type="ARBA" id="ARBA00023049"/>
    </source>
</evidence>
<dbReference type="InterPro" id="IPR051156">
    <property type="entry name" value="Mito/Outer_Membr_Metalloprot"/>
</dbReference>
<dbReference type="PANTHER" id="PTHR22726">
    <property type="entry name" value="METALLOENDOPEPTIDASE OMA1"/>
    <property type="match status" value="1"/>
</dbReference>
<keyword evidence="4 6" id="KW-0862">Zinc</keyword>
<evidence type="ECO:0000256" key="3">
    <source>
        <dbReference type="ARBA" id="ARBA00022801"/>
    </source>
</evidence>
<protein>
    <submittedName>
        <fullName evidence="9">Peptidase, M48 family</fullName>
    </submittedName>
</protein>
<dbReference type="GO" id="GO:0046872">
    <property type="term" value="F:metal ion binding"/>
    <property type="evidence" value="ECO:0007669"/>
    <property type="project" value="UniProtKB-KW"/>
</dbReference>
<evidence type="ECO:0000256" key="6">
    <source>
        <dbReference type="RuleBase" id="RU003983"/>
    </source>
</evidence>
<evidence type="ECO:0000313" key="10">
    <source>
        <dbReference type="Proteomes" id="UP000009223"/>
    </source>
</evidence>
<dbReference type="Gene3D" id="3.30.2010.10">
    <property type="entry name" value="Metalloproteases ('zincins'), catalytic domain"/>
    <property type="match status" value="1"/>
</dbReference>
<dbReference type="Pfam" id="PF01435">
    <property type="entry name" value="Peptidase_M48"/>
    <property type="match status" value="1"/>
</dbReference>
<dbReference type="InterPro" id="IPR001915">
    <property type="entry name" value="Peptidase_M48"/>
</dbReference>
<dbReference type="PROSITE" id="PS51257">
    <property type="entry name" value="PROKAR_LIPOPROTEIN"/>
    <property type="match status" value="1"/>
</dbReference>
<accession>F5YN77</accession>
<dbReference type="GO" id="GO:0016020">
    <property type="term" value="C:membrane"/>
    <property type="evidence" value="ECO:0007669"/>
    <property type="project" value="TreeGrafter"/>
</dbReference>
<keyword evidence="2" id="KW-0479">Metal-binding</keyword>
<dbReference type="EMBL" id="CP001843">
    <property type="protein sequence ID" value="AEF83601.1"/>
    <property type="molecule type" value="Genomic_DNA"/>
</dbReference>
<evidence type="ECO:0000313" key="9">
    <source>
        <dbReference type="EMBL" id="AEF83601.1"/>
    </source>
</evidence>
<feature type="chain" id="PRO_5003329859" evidence="7">
    <location>
        <begin position="31"/>
        <end position="306"/>
    </location>
</feature>
<dbReference type="GO" id="GO:0004222">
    <property type="term" value="F:metalloendopeptidase activity"/>
    <property type="evidence" value="ECO:0007669"/>
    <property type="project" value="InterPro"/>
</dbReference>